<dbReference type="Proteomes" id="UP001501470">
    <property type="component" value="Unassembled WGS sequence"/>
</dbReference>
<dbReference type="RefSeq" id="WP_344504354.1">
    <property type="nucleotide sequence ID" value="NZ_BAAAQD010000009.1"/>
</dbReference>
<accession>A0ABP4LNL4</accession>
<feature type="transmembrane region" description="Helical" evidence="1">
    <location>
        <begin position="7"/>
        <end position="24"/>
    </location>
</feature>
<keyword evidence="1" id="KW-0812">Transmembrane</keyword>
<keyword evidence="3" id="KW-1185">Reference proteome</keyword>
<reference evidence="3" key="1">
    <citation type="journal article" date="2019" name="Int. J. Syst. Evol. Microbiol.">
        <title>The Global Catalogue of Microorganisms (GCM) 10K type strain sequencing project: providing services to taxonomists for standard genome sequencing and annotation.</title>
        <authorList>
            <consortium name="The Broad Institute Genomics Platform"/>
            <consortium name="The Broad Institute Genome Sequencing Center for Infectious Disease"/>
            <person name="Wu L."/>
            <person name="Ma J."/>
        </authorList>
    </citation>
    <scope>NUCLEOTIDE SEQUENCE [LARGE SCALE GENOMIC DNA]</scope>
    <source>
        <strain evidence="3">JCM 15933</strain>
    </source>
</reference>
<evidence type="ECO:0000313" key="2">
    <source>
        <dbReference type="EMBL" id="GAA1526134.1"/>
    </source>
</evidence>
<keyword evidence="1" id="KW-0472">Membrane</keyword>
<sequence>MSKVVRFGVSIVVLVVLAGIGWYLNRDSAEKANVGDCMHKASANELKIVKCGDADADFSVIGKVADKKESDAMSDEKNVCEAFPETTDLYWWGEAGKNGDVLCLKNLKAA</sequence>
<comment type="caution">
    <text evidence="2">The sequence shown here is derived from an EMBL/GenBank/DDBJ whole genome shotgun (WGS) entry which is preliminary data.</text>
</comment>
<name>A0ABP4LNL4_9ACTN</name>
<organism evidence="2 3">
    <name type="scientific">Dactylosporangium maewongense</name>
    <dbReference type="NCBI Taxonomy" id="634393"/>
    <lineage>
        <taxon>Bacteria</taxon>
        <taxon>Bacillati</taxon>
        <taxon>Actinomycetota</taxon>
        <taxon>Actinomycetes</taxon>
        <taxon>Micromonosporales</taxon>
        <taxon>Micromonosporaceae</taxon>
        <taxon>Dactylosporangium</taxon>
    </lineage>
</organism>
<evidence type="ECO:0000256" key="1">
    <source>
        <dbReference type="SAM" id="Phobius"/>
    </source>
</evidence>
<keyword evidence="1" id="KW-1133">Transmembrane helix</keyword>
<dbReference type="EMBL" id="BAAAQD010000009">
    <property type="protein sequence ID" value="GAA1526134.1"/>
    <property type="molecule type" value="Genomic_DNA"/>
</dbReference>
<protein>
    <submittedName>
        <fullName evidence="2">Uncharacterized protein</fullName>
    </submittedName>
</protein>
<proteinExistence type="predicted"/>
<evidence type="ECO:0000313" key="3">
    <source>
        <dbReference type="Proteomes" id="UP001501470"/>
    </source>
</evidence>
<gene>
    <name evidence="2" type="ORF">GCM10009827_048640</name>
</gene>